<name>A0A1M7RKS7_9ACTN</name>
<dbReference type="GO" id="GO:0046872">
    <property type="term" value="F:metal ion binding"/>
    <property type="evidence" value="ECO:0007669"/>
    <property type="project" value="UniProtKB-KW"/>
</dbReference>
<feature type="domain" description="FAD-binding FR-type" evidence="9">
    <location>
        <begin position="1"/>
        <end position="84"/>
    </location>
</feature>
<proteinExistence type="predicted"/>
<evidence type="ECO:0000256" key="1">
    <source>
        <dbReference type="ARBA" id="ARBA00001974"/>
    </source>
</evidence>
<evidence type="ECO:0000256" key="4">
    <source>
        <dbReference type="ARBA" id="ARBA00022723"/>
    </source>
</evidence>
<dbReference type="InterPro" id="IPR017938">
    <property type="entry name" value="Riboflavin_synthase-like_b-brl"/>
</dbReference>
<dbReference type="Gene3D" id="2.40.30.10">
    <property type="entry name" value="Translation factors"/>
    <property type="match status" value="1"/>
</dbReference>
<dbReference type="PROSITE" id="PS51384">
    <property type="entry name" value="FAD_FR"/>
    <property type="match status" value="1"/>
</dbReference>
<keyword evidence="7" id="KW-0411">Iron-sulfur</keyword>
<sequence length="283" mass="29512">MTVEVRLAAADGAALPRWAPGAHVDLVLPGGLVRPYSLCGDPRDTATWRLLVRRAGRASAYVHDQLQVGDVVHARGPRDRFVLGAAARYLFVASGAGIAPLLPMARWVAAARIYPWQLLHLDGGRSLLADEVQTLGTTADDFALVADAVLAAPDGTAVYACGSARFVDAVADLAGQKLDLHRQQFDRPEPVPGGTPACELVLARRGDTIPVPAGTSLLDALLDAGVPVPVACGVGICGACIVPLLEGTVRHRDSILTDAERATGRSVVTCVSAADSARLVLDV</sequence>
<dbReference type="SUPFAM" id="SSF54292">
    <property type="entry name" value="2Fe-2S ferredoxin-like"/>
    <property type="match status" value="1"/>
</dbReference>
<gene>
    <name evidence="10" type="ORF">SAMN05443668_117133</name>
</gene>
<dbReference type="Proteomes" id="UP000184440">
    <property type="component" value="Unassembled WGS sequence"/>
</dbReference>
<dbReference type="PANTHER" id="PTHR47354">
    <property type="entry name" value="NADH OXIDOREDUCTASE HCR"/>
    <property type="match status" value="1"/>
</dbReference>
<evidence type="ECO:0000256" key="3">
    <source>
        <dbReference type="ARBA" id="ARBA00022714"/>
    </source>
</evidence>
<evidence type="ECO:0000256" key="5">
    <source>
        <dbReference type="ARBA" id="ARBA00023002"/>
    </source>
</evidence>
<dbReference type="SUPFAM" id="SSF52343">
    <property type="entry name" value="Ferredoxin reductase-like, C-terminal NADP-linked domain"/>
    <property type="match status" value="1"/>
</dbReference>
<evidence type="ECO:0000259" key="9">
    <source>
        <dbReference type="PROSITE" id="PS51384"/>
    </source>
</evidence>
<dbReference type="PRINTS" id="PR00409">
    <property type="entry name" value="PHDIOXRDTASE"/>
</dbReference>
<reference evidence="10 11" key="1">
    <citation type="submission" date="2016-11" db="EMBL/GenBank/DDBJ databases">
        <authorList>
            <person name="Jaros S."/>
            <person name="Januszkiewicz K."/>
            <person name="Wedrychowicz H."/>
        </authorList>
    </citation>
    <scope>NUCLEOTIDE SEQUENCE [LARGE SCALE GENOMIC DNA]</scope>
    <source>
        <strain evidence="10 11">DSM 46144</strain>
    </source>
</reference>
<dbReference type="STRING" id="134849.SAMN05443668_117133"/>
<evidence type="ECO:0000256" key="7">
    <source>
        <dbReference type="ARBA" id="ARBA00023014"/>
    </source>
</evidence>
<dbReference type="GO" id="GO:0016491">
    <property type="term" value="F:oxidoreductase activity"/>
    <property type="evidence" value="ECO:0007669"/>
    <property type="project" value="UniProtKB-KW"/>
</dbReference>
<accession>A0A1M7RKS7</accession>
<dbReference type="PANTHER" id="PTHR47354:SF1">
    <property type="entry name" value="CARNITINE MONOOXYGENASE REDUCTASE SUBUNIT"/>
    <property type="match status" value="1"/>
</dbReference>
<evidence type="ECO:0000256" key="2">
    <source>
        <dbReference type="ARBA" id="ARBA00022630"/>
    </source>
</evidence>
<evidence type="ECO:0000313" key="11">
    <source>
        <dbReference type="Proteomes" id="UP000184440"/>
    </source>
</evidence>
<dbReference type="InterPro" id="IPR012675">
    <property type="entry name" value="Beta-grasp_dom_sf"/>
</dbReference>
<dbReference type="CDD" id="cd00207">
    <property type="entry name" value="fer2"/>
    <property type="match status" value="1"/>
</dbReference>
<keyword evidence="3" id="KW-0001">2Fe-2S</keyword>
<evidence type="ECO:0000313" key="10">
    <source>
        <dbReference type="EMBL" id="SHN46750.1"/>
    </source>
</evidence>
<dbReference type="PROSITE" id="PS51085">
    <property type="entry name" value="2FE2S_FER_2"/>
    <property type="match status" value="1"/>
</dbReference>
<dbReference type="Pfam" id="PF00111">
    <property type="entry name" value="Fer2"/>
    <property type="match status" value="1"/>
</dbReference>
<dbReference type="Gene3D" id="3.10.20.30">
    <property type="match status" value="1"/>
</dbReference>
<keyword evidence="6" id="KW-0408">Iron</keyword>
<dbReference type="SUPFAM" id="SSF63380">
    <property type="entry name" value="Riboflavin synthase domain-like"/>
    <property type="match status" value="1"/>
</dbReference>
<dbReference type="CDD" id="cd06185">
    <property type="entry name" value="PDR_like"/>
    <property type="match status" value="1"/>
</dbReference>
<protein>
    <submittedName>
        <fullName evidence="10">Ferredoxin-NADP reductase</fullName>
    </submittedName>
</protein>
<dbReference type="InterPro" id="IPR017927">
    <property type="entry name" value="FAD-bd_FR_type"/>
</dbReference>
<dbReference type="EMBL" id="FRCS01000017">
    <property type="protein sequence ID" value="SHN46750.1"/>
    <property type="molecule type" value="Genomic_DNA"/>
</dbReference>
<keyword evidence="11" id="KW-1185">Reference proteome</keyword>
<dbReference type="InterPro" id="IPR001041">
    <property type="entry name" value="2Fe-2S_ferredoxin-type"/>
</dbReference>
<dbReference type="AlphaFoldDB" id="A0A1M7RKS7"/>
<dbReference type="PROSITE" id="PS00197">
    <property type="entry name" value="2FE2S_FER_1"/>
    <property type="match status" value="1"/>
</dbReference>
<feature type="domain" description="2Fe-2S ferredoxin-type" evidence="8">
    <location>
        <begin position="198"/>
        <end position="283"/>
    </location>
</feature>
<dbReference type="InterPro" id="IPR036010">
    <property type="entry name" value="2Fe-2S_ferredoxin-like_sf"/>
</dbReference>
<dbReference type="GO" id="GO:0051537">
    <property type="term" value="F:2 iron, 2 sulfur cluster binding"/>
    <property type="evidence" value="ECO:0007669"/>
    <property type="project" value="UniProtKB-KW"/>
</dbReference>
<evidence type="ECO:0000256" key="6">
    <source>
        <dbReference type="ARBA" id="ARBA00023004"/>
    </source>
</evidence>
<comment type="cofactor">
    <cofactor evidence="1">
        <name>FAD</name>
        <dbReference type="ChEBI" id="CHEBI:57692"/>
    </cofactor>
</comment>
<dbReference type="InterPro" id="IPR050415">
    <property type="entry name" value="MRET"/>
</dbReference>
<keyword evidence="5" id="KW-0560">Oxidoreductase</keyword>
<keyword evidence="2" id="KW-0285">Flavoprotein</keyword>
<dbReference type="Gene3D" id="3.40.50.80">
    <property type="entry name" value="Nucleotide-binding domain of ferredoxin-NADP reductase (FNR) module"/>
    <property type="match status" value="1"/>
</dbReference>
<evidence type="ECO:0000259" key="8">
    <source>
        <dbReference type="PROSITE" id="PS51085"/>
    </source>
</evidence>
<dbReference type="InterPro" id="IPR006058">
    <property type="entry name" value="2Fe2S_fd_BS"/>
</dbReference>
<keyword evidence="4" id="KW-0479">Metal-binding</keyword>
<dbReference type="InterPro" id="IPR039261">
    <property type="entry name" value="FNR_nucleotide-bd"/>
</dbReference>
<organism evidence="10 11">
    <name type="scientific">Cryptosporangium aurantiacum</name>
    <dbReference type="NCBI Taxonomy" id="134849"/>
    <lineage>
        <taxon>Bacteria</taxon>
        <taxon>Bacillati</taxon>
        <taxon>Actinomycetota</taxon>
        <taxon>Actinomycetes</taxon>
        <taxon>Cryptosporangiales</taxon>
        <taxon>Cryptosporangiaceae</taxon>
        <taxon>Cryptosporangium</taxon>
    </lineage>
</organism>